<evidence type="ECO:0000313" key="3">
    <source>
        <dbReference type="Proteomes" id="UP001652625"/>
    </source>
</evidence>
<dbReference type="InterPro" id="IPR025398">
    <property type="entry name" value="DUF4371"/>
</dbReference>
<dbReference type="SUPFAM" id="SSF53098">
    <property type="entry name" value="Ribonuclease H-like"/>
    <property type="match status" value="1"/>
</dbReference>
<dbReference type="Pfam" id="PF05699">
    <property type="entry name" value="Dimer_Tnp_hAT"/>
    <property type="match status" value="1"/>
</dbReference>
<dbReference type="GeneID" id="124818713"/>
<evidence type="ECO:0000259" key="2">
    <source>
        <dbReference type="Pfam" id="PF14291"/>
    </source>
</evidence>
<keyword evidence="3" id="KW-1185">Reference proteome</keyword>
<dbReference type="PANTHER" id="PTHR46289:SF14">
    <property type="entry name" value="DUF4371 DOMAIN-CONTAINING PROTEIN"/>
    <property type="match status" value="1"/>
</dbReference>
<feature type="domain" description="HAT C-terminal dimerisation" evidence="1">
    <location>
        <begin position="774"/>
        <end position="827"/>
    </location>
</feature>
<evidence type="ECO:0000313" key="4">
    <source>
        <dbReference type="RefSeq" id="XP_065651838.1"/>
    </source>
</evidence>
<feature type="domain" description="DUF4371" evidence="2">
    <location>
        <begin position="191"/>
        <end position="373"/>
    </location>
</feature>
<evidence type="ECO:0000259" key="1">
    <source>
        <dbReference type="Pfam" id="PF05699"/>
    </source>
</evidence>
<organism evidence="3 4">
    <name type="scientific">Hydra vulgaris</name>
    <name type="common">Hydra</name>
    <name type="synonym">Hydra attenuata</name>
    <dbReference type="NCBI Taxonomy" id="6087"/>
    <lineage>
        <taxon>Eukaryota</taxon>
        <taxon>Metazoa</taxon>
        <taxon>Cnidaria</taxon>
        <taxon>Hydrozoa</taxon>
        <taxon>Hydroidolina</taxon>
        <taxon>Anthoathecata</taxon>
        <taxon>Aplanulata</taxon>
        <taxon>Hydridae</taxon>
        <taxon>Hydra</taxon>
    </lineage>
</organism>
<sequence length="852" mass="98310">MSNANGNGKNPANAKRKQVNISTYFNKKHILSEQVNKTENLTIPIPCTSQLSENDKNTACSIEKDILEPLTFIEDIGYYINSKSLNQNTRYRLVKKNWLPGSDFIYPFSTHVKKGKEVKRYLNQSHLMKFPWLVYSSLKSGLFCKFCVLFLVNNTGGLRNTEPLKKLVTVPLNTFAKLLGKDGDLESHQNNLYHKNAILQANEFLIRYEQPEREVLNLIDSERKRQIVENRERITPIIESIIFLARQNIPLRGHRDDGELLINSSSKTSVINEGNFRELLRFRIKSGDKILENHLNTTHAKATYISNTIQEELIECCKEEIIYKILTDIQCNKFYSILLDETTDVSHSSQMTLILRYIFDEKIKEDFVSFINCHTYFYNKQKSNQEEHINHSEECVENYESTIIEPKLTGEVLGKIVVNILKSLNLNLKHCVGIATDGCSIMTSTVRGAVKYIQSNATPNAVYSPCTNHCLNLSISKSSSVMEIRDSIGIIKETVKFFNMSAKRNHVLKIVFGKEKNLMSLCETRWIERHDSVLIFKNSLHYIIKSLNLITEWQDNDSSVKAYSLLNSLTTCQFIISLFILSDLLNLTSPASKLLQSVQKDLHFAEDCFKDIINIMENRRSTCYINFKTIFIESKQLMEKLDVEVKLPRITKHQIHRPNINTLTVEEYFRISVYNPLYDHVLADLKDRYLSKKNLTVYKLLLLIPSLVVAIKLHDMNNIADIVAKEYSFICIEKRQFSSELDLWITKWTRVKNEGGYLPSTVIDGLDCCPDILFPSIKTILLIIGCLPISIASAERSFSSLRRLKDWLRSRMSQDRLNGLALLYVHRDKEVLTDSVIERFSKVKKRNIEFIL</sequence>
<dbReference type="PANTHER" id="PTHR46289">
    <property type="entry name" value="52 KDA REPRESSOR OF THE INHIBITOR OF THE PROTEIN KINASE-LIKE PROTEIN-RELATED"/>
    <property type="match status" value="1"/>
</dbReference>
<dbReference type="Proteomes" id="UP001652625">
    <property type="component" value="Chromosome 04"/>
</dbReference>
<dbReference type="RefSeq" id="XP_065651838.1">
    <property type="nucleotide sequence ID" value="XM_065795766.1"/>
</dbReference>
<name>A0ABM4BRR1_HYDVU</name>
<accession>A0ABM4BRR1</accession>
<dbReference type="Pfam" id="PF14291">
    <property type="entry name" value="DUF4371"/>
    <property type="match status" value="1"/>
</dbReference>
<protein>
    <submittedName>
        <fullName evidence="4">52 kDa repressor of the inhibitor of the protein kinase isoform X1</fullName>
    </submittedName>
</protein>
<dbReference type="InterPro" id="IPR012337">
    <property type="entry name" value="RNaseH-like_sf"/>
</dbReference>
<gene>
    <name evidence="4" type="primary">LOC124818713</name>
</gene>
<dbReference type="InterPro" id="IPR008906">
    <property type="entry name" value="HATC_C_dom"/>
</dbReference>
<proteinExistence type="predicted"/>
<dbReference type="InterPro" id="IPR052958">
    <property type="entry name" value="IFN-induced_PKR_regulator"/>
</dbReference>
<reference evidence="4" key="1">
    <citation type="submission" date="2025-08" db="UniProtKB">
        <authorList>
            <consortium name="RefSeq"/>
        </authorList>
    </citation>
    <scope>IDENTIFICATION</scope>
</reference>